<gene>
    <name evidence="3" type="ORF">Cme02nite_43350</name>
</gene>
<evidence type="ECO:0000256" key="1">
    <source>
        <dbReference type="SAM" id="MobiDB-lite"/>
    </source>
</evidence>
<feature type="compositionally biased region" description="Low complexity" evidence="1">
    <location>
        <begin position="226"/>
        <end position="235"/>
    </location>
</feature>
<evidence type="ECO:0000256" key="2">
    <source>
        <dbReference type="SAM" id="Phobius"/>
    </source>
</evidence>
<organism evidence="3 4">
    <name type="scientific">Catellatospora methionotrophica</name>
    <dbReference type="NCBI Taxonomy" id="121620"/>
    <lineage>
        <taxon>Bacteria</taxon>
        <taxon>Bacillati</taxon>
        <taxon>Actinomycetota</taxon>
        <taxon>Actinomycetes</taxon>
        <taxon>Micromonosporales</taxon>
        <taxon>Micromonosporaceae</taxon>
        <taxon>Catellatospora</taxon>
    </lineage>
</organism>
<accession>A0A8J3LD57</accession>
<keyword evidence="2" id="KW-0812">Transmembrane</keyword>
<feature type="compositionally biased region" description="Polar residues" evidence="1">
    <location>
        <begin position="213"/>
        <end position="223"/>
    </location>
</feature>
<keyword evidence="2" id="KW-0472">Membrane</keyword>
<dbReference type="EMBL" id="BONJ01000023">
    <property type="protein sequence ID" value="GIG16003.1"/>
    <property type="molecule type" value="Genomic_DNA"/>
</dbReference>
<keyword evidence="4" id="KW-1185">Reference proteome</keyword>
<comment type="caution">
    <text evidence="3">The sequence shown here is derived from an EMBL/GenBank/DDBJ whole genome shotgun (WGS) entry which is preliminary data.</text>
</comment>
<evidence type="ECO:0000313" key="3">
    <source>
        <dbReference type="EMBL" id="GIG16003.1"/>
    </source>
</evidence>
<keyword evidence="2" id="KW-1133">Transmembrane helix</keyword>
<name>A0A8J3LD57_9ACTN</name>
<feature type="region of interest" description="Disordered" evidence="1">
    <location>
        <begin position="99"/>
        <end position="271"/>
    </location>
</feature>
<sequence length="299" mass="31206">MHGLLDPPLEVRKLARRGPRVDPAFVRHRSSHAPDSIARLNPRSVIYTTPRYRLRSGHRSWVVRFVRFGRIVEIVVTTLFGVLLLVGGFTVLAVVRPWQSDDRGEPDPPAGRGSPRTRPRPGPRRTAPPTATSARADRAAAASALAEPAAETSRAATSGTAASGTAASSKVASGTATRPASRPRPRSLATGPAAASPTDSAAEGSPGPAKADASSSDVSQPATGTPAPVVALKPRPAARRAEPQPGDASSRHHRVETIQRGRRVSAATAGGTEIVLPEWLGPMSMTDADPVPARARHAG</sequence>
<reference evidence="3" key="1">
    <citation type="submission" date="2021-01" db="EMBL/GenBank/DDBJ databases">
        <title>Whole genome shotgun sequence of Catellatospora methionotrophica NBRC 14553.</title>
        <authorList>
            <person name="Komaki H."/>
            <person name="Tamura T."/>
        </authorList>
    </citation>
    <scope>NUCLEOTIDE SEQUENCE</scope>
    <source>
        <strain evidence="3">NBRC 14553</strain>
    </source>
</reference>
<evidence type="ECO:0000313" key="4">
    <source>
        <dbReference type="Proteomes" id="UP000660339"/>
    </source>
</evidence>
<proteinExistence type="predicted"/>
<feature type="transmembrane region" description="Helical" evidence="2">
    <location>
        <begin position="74"/>
        <end position="95"/>
    </location>
</feature>
<dbReference type="Proteomes" id="UP000660339">
    <property type="component" value="Unassembled WGS sequence"/>
</dbReference>
<protein>
    <submittedName>
        <fullName evidence="3">Uncharacterized protein</fullName>
    </submittedName>
</protein>
<dbReference type="AlphaFoldDB" id="A0A8J3LD57"/>
<feature type="compositionally biased region" description="Low complexity" evidence="1">
    <location>
        <begin position="124"/>
        <end position="190"/>
    </location>
</feature>